<dbReference type="InterPro" id="IPR050979">
    <property type="entry name" value="LD-transpeptidase"/>
</dbReference>
<feature type="active site" description="Nucleophile" evidence="9">
    <location>
        <position position="177"/>
    </location>
</feature>
<dbReference type="InterPro" id="IPR038063">
    <property type="entry name" value="Transpep_catalytic_dom"/>
</dbReference>
<evidence type="ECO:0000256" key="3">
    <source>
        <dbReference type="ARBA" id="ARBA00022676"/>
    </source>
</evidence>
<keyword evidence="4" id="KW-0808">Transferase</keyword>
<evidence type="ECO:0000256" key="8">
    <source>
        <dbReference type="ARBA" id="ARBA00023316"/>
    </source>
</evidence>
<keyword evidence="8 9" id="KW-0961">Cell wall biogenesis/degradation</keyword>
<evidence type="ECO:0000256" key="7">
    <source>
        <dbReference type="ARBA" id="ARBA00022984"/>
    </source>
</evidence>
<reference evidence="11 12" key="1">
    <citation type="submission" date="2018-06" db="EMBL/GenBank/DDBJ databases">
        <title>Whole Genome Sequence of an efficient microsymbiont, Rhizobium tropici.</title>
        <authorList>
            <person name="Srinivasan R."/>
            <person name="Singh H.V."/>
            <person name="Srivastava R."/>
            <person name="Kumari B."/>
            <person name="Radhakrishna A."/>
        </authorList>
    </citation>
    <scope>NUCLEOTIDE SEQUENCE [LARGE SCALE GENOMIC DNA]</scope>
    <source>
        <strain evidence="11 12">IGFRI Rhizo-19</strain>
    </source>
</reference>
<dbReference type="PROSITE" id="PS51257">
    <property type="entry name" value="PROKAR_LIPOPROTEIN"/>
    <property type="match status" value="1"/>
</dbReference>
<dbReference type="GO" id="GO:0071972">
    <property type="term" value="F:peptidoglycan L,D-transpeptidase activity"/>
    <property type="evidence" value="ECO:0007669"/>
    <property type="project" value="TreeGrafter"/>
</dbReference>
<comment type="caution">
    <text evidence="11">The sequence shown here is derived from an EMBL/GenBank/DDBJ whole genome shotgun (WGS) entry which is preliminary data.</text>
</comment>
<evidence type="ECO:0000256" key="1">
    <source>
        <dbReference type="ARBA" id="ARBA00004752"/>
    </source>
</evidence>
<dbReference type="PANTHER" id="PTHR30582:SF24">
    <property type="entry name" value="L,D-TRANSPEPTIDASE ERFK_SRFK-RELATED"/>
    <property type="match status" value="1"/>
</dbReference>
<evidence type="ECO:0000256" key="4">
    <source>
        <dbReference type="ARBA" id="ARBA00022679"/>
    </source>
</evidence>
<dbReference type="GO" id="GO:0016757">
    <property type="term" value="F:glycosyltransferase activity"/>
    <property type="evidence" value="ECO:0007669"/>
    <property type="project" value="UniProtKB-KW"/>
</dbReference>
<dbReference type="Pfam" id="PF03734">
    <property type="entry name" value="YkuD"/>
    <property type="match status" value="1"/>
</dbReference>
<keyword evidence="5" id="KW-0378">Hydrolase</keyword>
<keyword evidence="6 9" id="KW-0133">Cell shape</keyword>
<dbReference type="InterPro" id="IPR005490">
    <property type="entry name" value="LD_TPept_cat_dom"/>
</dbReference>
<feature type="active site" description="Proton donor/acceptor" evidence="9">
    <location>
        <position position="161"/>
    </location>
</feature>
<dbReference type="FunFam" id="2.40.440.10:FF:000002">
    <property type="entry name" value="L,D-transpeptidase ErfK/SrfK"/>
    <property type="match status" value="1"/>
</dbReference>
<dbReference type="Proteomes" id="UP000251205">
    <property type="component" value="Unassembled WGS sequence"/>
</dbReference>
<evidence type="ECO:0000313" key="12">
    <source>
        <dbReference type="Proteomes" id="UP000251205"/>
    </source>
</evidence>
<comment type="similarity">
    <text evidence="2">Belongs to the YkuD family.</text>
</comment>
<dbReference type="GO" id="GO:0071555">
    <property type="term" value="P:cell wall organization"/>
    <property type="evidence" value="ECO:0007669"/>
    <property type="project" value="UniProtKB-UniRule"/>
</dbReference>
<accession>A0A329YD43</accession>
<evidence type="ECO:0000313" key="11">
    <source>
        <dbReference type="EMBL" id="RAX41386.1"/>
    </source>
</evidence>
<sequence length="201" mass="22439">MHRRLFLFGTASILAGCDTTVPSDLTEGVTRADQYAAEPFAVRPVDRSRYAPEFRPQRIAKTTGEEPGTIVVDTEARQLFLIEDAYTVMRYGVAVGASEHRWRGIAHVGRMAKWPAWYPTDDMHAQTSGLPRRIEPGPSNPLGARALYLFAGGRDTLYRIHGTSEPWTIGTEASSGCIRLVNEDIIELFERVQMYAKVIVI</sequence>
<organism evidence="11 12">
    <name type="scientific">Rhizobium tropici</name>
    <dbReference type="NCBI Taxonomy" id="398"/>
    <lineage>
        <taxon>Bacteria</taxon>
        <taxon>Pseudomonadati</taxon>
        <taxon>Pseudomonadota</taxon>
        <taxon>Alphaproteobacteria</taxon>
        <taxon>Hyphomicrobiales</taxon>
        <taxon>Rhizobiaceae</taxon>
        <taxon>Rhizobium/Agrobacterium group</taxon>
        <taxon>Rhizobium</taxon>
    </lineage>
</organism>
<dbReference type="GO" id="GO:0005576">
    <property type="term" value="C:extracellular region"/>
    <property type="evidence" value="ECO:0007669"/>
    <property type="project" value="TreeGrafter"/>
</dbReference>
<evidence type="ECO:0000256" key="9">
    <source>
        <dbReference type="PROSITE-ProRule" id="PRU01373"/>
    </source>
</evidence>
<gene>
    <name evidence="11" type="ORF">DQ393_11925</name>
</gene>
<proteinExistence type="inferred from homology"/>
<keyword evidence="7 9" id="KW-0573">Peptidoglycan synthesis</keyword>
<dbReference type="CDD" id="cd16913">
    <property type="entry name" value="YkuD_like"/>
    <property type="match status" value="1"/>
</dbReference>
<comment type="pathway">
    <text evidence="1 9">Cell wall biogenesis; peptidoglycan biosynthesis.</text>
</comment>
<dbReference type="GO" id="GO:0008360">
    <property type="term" value="P:regulation of cell shape"/>
    <property type="evidence" value="ECO:0007669"/>
    <property type="project" value="UniProtKB-UniRule"/>
</dbReference>
<dbReference type="PROSITE" id="PS52029">
    <property type="entry name" value="LD_TPASE"/>
    <property type="match status" value="1"/>
</dbReference>
<evidence type="ECO:0000256" key="6">
    <source>
        <dbReference type="ARBA" id="ARBA00022960"/>
    </source>
</evidence>
<dbReference type="GO" id="GO:0018104">
    <property type="term" value="P:peptidoglycan-protein cross-linking"/>
    <property type="evidence" value="ECO:0007669"/>
    <property type="project" value="TreeGrafter"/>
</dbReference>
<dbReference type="AlphaFoldDB" id="A0A329YD43"/>
<dbReference type="OrthoDB" id="9795305at2"/>
<evidence type="ECO:0000256" key="2">
    <source>
        <dbReference type="ARBA" id="ARBA00005992"/>
    </source>
</evidence>
<name>A0A329YD43_RHITR</name>
<dbReference type="EMBL" id="QMKK01000030">
    <property type="protein sequence ID" value="RAX41386.1"/>
    <property type="molecule type" value="Genomic_DNA"/>
</dbReference>
<evidence type="ECO:0000259" key="10">
    <source>
        <dbReference type="PROSITE" id="PS52029"/>
    </source>
</evidence>
<keyword evidence="3" id="KW-0328">Glycosyltransferase</keyword>
<dbReference type="SUPFAM" id="SSF141523">
    <property type="entry name" value="L,D-transpeptidase catalytic domain-like"/>
    <property type="match status" value="1"/>
</dbReference>
<dbReference type="PANTHER" id="PTHR30582">
    <property type="entry name" value="L,D-TRANSPEPTIDASE"/>
    <property type="match status" value="1"/>
</dbReference>
<evidence type="ECO:0000256" key="5">
    <source>
        <dbReference type="ARBA" id="ARBA00022801"/>
    </source>
</evidence>
<dbReference type="UniPathway" id="UPA00219"/>
<protein>
    <submittedName>
        <fullName evidence="11">L,D-transpeptidase</fullName>
    </submittedName>
</protein>
<dbReference type="Gene3D" id="2.40.440.10">
    <property type="entry name" value="L,D-transpeptidase catalytic domain-like"/>
    <property type="match status" value="1"/>
</dbReference>
<feature type="domain" description="L,D-TPase catalytic" evidence="10">
    <location>
        <begin position="68"/>
        <end position="201"/>
    </location>
</feature>